<dbReference type="EnsemblPlants" id="Pp3c17_80V3.4">
    <property type="protein sequence ID" value="Pp3c17_80V3.4"/>
    <property type="gene ID" value="Pp3c17_80"/>
</dbReference>
<dbReference type="Pfam" id="PF00069">
    <property type="entry name" value="Pkinase"/>
    <property type="match status" value="1"/>
</dbReference>
<dbReference type="EMBL" id="ABEU02000017">
    <property type="status" value="NOT_ANNOTATED_CDS"/>
    <property type="molecule type" value="Genomic_DNA"/>
</dbReference>
<reference evidence="4" key="3">
    <citation type="submission" date="2020-12" db="UniProtKB">
        <authorList>
            <consortium name="EnsemblPlants"/>
        </authorList>
    </citation>
    <scope>IDENTIFICATION</scope>
</reference>
<evidence type="ECO:0000313" key="4">
    <source>
        <dbReference type="EnsemblPlants" id="Pp3c17_80V3.2"/>
    </source>
</evidence>
<evidence type="ECO:0000259" key="3">
    <source>
        <dbReference type="PROSITE" id="PS50011"/>
    </source>
</evidence>
<dbReference type="PROSITE" id="PS50011">
    <property type="entry name" value="PROTEIN_KINASE_DOM"/>
    <property type="match status" value="1"/>
</dbReference>
<name>A0A7I4BHR1_PHYPA</name>
<dbReference type="InterPro" id="IPR008266">
    <property type="entry name" value="Tyr_kinase_AS"/>
</dbReference>
<dbReference type="Gramene" id="Pp3c17_80V3.2">
    <property type="protein sequence ID" value="Pp3c17_80V3.2"/>
    <property type="gene ID" value="Pp3c17_80"/>
</dbReference>
<dbReference type="GO" id="GO:0005524">
    <property type="term" value="F:ATP binding"/>
    <property type="evidence" value="ECO:0007669"/>
    <property type="project" value="InterPro"/>
</dbReference>
<dbReference type="KEGG" id="ppp:112294734"/>
<dbReference type="InterPro" id="IPR052396">
    <property type="entry name" value="Meiotic_Drive_Suppr_Kinase"/>
</dbReference>
<feature type="coiled-coil region" evidence="1">
    <location>
        <begin position="26"/>
        <end position="53"/>
    </location>
</feature>
<evidence type="ECO:0000256" key="1">
    <source>
        <dbReference type="SAM" id="Coils"/>
    </source>
</evidence>
<feature type="domain" description="Protein kinase" evidence="3">
    <location>
        <begin position="374"/>
        <end position="629"/>
    </location>
</feature>
<evidence type="ECO:0000313" key="5">
    <source>
        <dbReference type="Proteomes" id="UP000006727"/>
    </source>
</evidence>
<evidence type="ECO:0000256" key="2">
    <source>
        <dbReference type="SAM" id="MobiDB-lite"/>
    </source>
</evidence>
<sequence length="629" mass="69876">MADGGGNSEEQIRSVDDQIRGVDDQIRRVHEQIRLVEEKIERLEEEINRCPSDEERKLLRGEKAQLRDREAQLGDREAQLGGEKAQLRDEKAQILQRRDLGTEYEWLVQKVVPPTRSSRAGVYPSSSSHARMWLPVRVEHWDVMNEIEEYLESADRRRRVFRMAVTAFTQDTRLEEKHENHHIAFILGEMVSFMQKKEPQCNLHFKSEFIILSKRKGGNDGIGSSEGASSSAMVDVYSGSPRADFVITFREKNALVFEVKNEGLGSDGDDPWFLHRVWTDCSCTSGEGRCGFAVCGITPSHGERIIRCISQLYEYMVLCKVGYGVLTDARNWYLFKRDNAGCLKISAGITASAEPPRVLAALSYLVHAAAVDNSEFGDPTGNGQFPLVHEAAPSEHSDESSDDDINDRTFTARVRQNISSSGKRRSERHSSGGAQLALEDVPAEDLNLKKAGGVISSEGWSGCVVNGRLHGQLVALKFAHLGTERAEALLKEVVAYTKMEKLWGVFVPRLIGYGTTNNGRVVFIATELIDGVELGEVAVTREVETAALEALAAVHACGLLHGDVSLSNIMVVWGKKPTVRILDFGFSCITSNKKLQEAERVRLKRLFFSHGGAVGEEANDARYPCILPC</sequence>
<dbReference type="RefSeq" id="XP_024401270.1">
    <property type="nucleotide sequence ID" value="XM_024545502.2"/>
</dbReference>
<dbReference type="PANTHER" id="PTHR37171:SF1">
    <property type="entry name" value="SERINE_THREONINE-PROTEIN KINASE YRZF-RELATED"/>
    <property type="match status" value="1"/>
</dbReference>
<dbReference type="InterPro" id="IPR000719">
    <property type="entry name" value="Prot_kinase_dom"/>
</dbReference>
<dbReference type="GO" id="GO:0004672">
    <property type="term" value="F:protein kinase activity"/>
    <property type="evidence" value="ECO:0007669"/>
    <property type="project" value="InterPro"/>
</dbReference>
<reference evidence="4 5" key="1">
    <citation type="journal article" date="2008" name="Science">
        <title>The Physcomitrella genome reveals evolutionary insights into the conquest of land by plants.</title>
        <authorList>
            <person name="Rensing S."/>
            <person name="Lang D."/>
            <person name="Zimmer A."/>
            <person name="Terry A."/>
            <person name="Salamov A."/>
            <person name="Shapiro H."/>
            <person name="Nishiyama T."/>
            <person name="Perroud P.-F."/>
            <person name="Lindquist E."/>
            <person name="Kamisugi Y."/>
            <person name="Tanahashi T."/>
            <person name="Sakakibara K."/>
            <person name="Fujita T."/>
            <person name="Oishi K."/>
            <person name="Shin-I T."/>
            <person name="Kuroki Y."/>
            <person name="Toyoda A."/>
            <person name="Suzuki Y."/>
            <person name="Hashimoto A."/>
            <person name="Yamaguchi K."/>
            <person name="Sugano A."/>
            <person name="Kohara Y."/>
            <person name="Fujiyama A."/>
            <person name="Anterola A."/>
            <person name="Aoki S."/>
            <person name="Ashton N."/>
            <person name="Barbazuk W.B."/>
            <person name="Barker E."/>
            <person name="Bennetzen J."/>
            <person name="Bezanilla M."/>
            <person name="Blankenship R."/>
            <person name="Cho S.H."/>
            <person name="Dutcher S."/>
            <person name="Estelle M."/>
            <person name="Fawcett J.A."/>
            <person name="Gundlach H."/>
            <person name="Hanada K."/>
            <person name="Heyl A."/>
            <person name="Hicks K.A."/>
            <person name="Hugh J."/>
            <person name="Lohr M."/>
            <person name="Mayer K."/>
            <person name="Melkozernov A."/>
            <person name="Murata T."/>
            <person name="Nelson D."/>
            <person name="Pils B."/>
            <person name="Prigge M."/>
            <person name="Reiss B."/>
            <person name="Renner T."/>
            <person name="Rombauts S."/>
            <person name="Rushton P."/>
            <person name="Sanderfoot A."/>
            <person name="Schween G."/>
            <person name="Shiu S.-H."/>
            <person name="Stueber K."/>
            <person name="Theodoulou F.L."/>
            <person name="Tu H."/>
            <person name="Van de Peer Y."/>
            <person name="Verrier P.J."/>
            <person name="Waters E."/>
            <person name="Wood A."/>
            <person name="Yang L."/>
            <person name="Cove D."/>
            <person name="Cuming A."/>
            <person name="Hasebe M."/>
            <person name="Lucas S."/>
            <person name="Mishler D.B."/>
            <person name="Reski R."/>
            <person name="Grigoriev I."/>
            <person name="Quatrano R.S."/>
            <person name="Boore J.L."/>
        </authorList>
    </citation>
    <scope>NUCLEOTIDE SEQUENCE [LARGE SCALE GENOMIC DNA]</scope>
    <source>
        <strain evidence="4 5">cv. Gransden 2004</strain>
    </source>
</reference>
<dbReference type="Proteomes" id="UP000006727">
    <property type="component" value="Chromosome 17"/>
</dbReference>
<organism evidence="4 5">
    <name type="scientific">Physcomitrium patens</name>
    <name type="common">Spreading-leaved earth moss</name>
    <name type="synonym">Physcomitrella patens</name>
    <dbReference type="NCBI Taxonomy" id="3218"/>
    <lineage>
        <taxon>Eukaryota</taxon>
        <taxon>Viridiplantae</taxon>
        <taxon>Streptophyta</taxon>
        <taxon>Embryophyta</taxon>
        <taxon>Bryophyta</taxon>
        <taxon>Bryophytina</taxon>
        <taxon>Bryopsida</taxon>
        <taxon>Funariidae</taxon>
        <taxon>Funariales</taxon>
        <taxon>Funariaceae</taxon>
        <taxon>Physcomitrium</taxon>
    </lineage>
</organism>
<dbReference type="EnsemblPlants" id="Pp3c17_80V3.2">
    <property type="protein sequence ID" value="Pp3c17_80V3.2"/>
    <property type="gene ID" value="Pp3c17_80"/>
</dbReference>
<feature type="region of interest" description="Disordered" evidence="2">
    <location>
        <begin position="382"/>
        <end position="436"/>
    </location>
</feature>
<dbReference type="Gramene" id="Pp3c17_80V3.4">
    <property type="protein sequence ID" value="Pp3c17_80V3.4"/>
    <property type="gene ID" value="Pp3c17_80"/>
</dbReference>
<proteinExistence type="predicted"/>
<dbReference type="FunFam" id="1.10.510.10:FF:002019">
    <property type="match status" value="1"/>
</dbReference>
<dbReference type="GeneID" id="112294734"/>
<gene>
    <name evidence="4" type="primary">LOC112294734</name>
</gene>
<dbReference type="InterPro" id="IPR011009">
    <property type="entry name" value="Kinase-like_dom_sf"/>
</dbReference>
<accession>A0A7I4BHR1</accession>
<protein>
    <recommendedName>
        <fullName evidence="3">Protein kinase domain-containing protein</fullName>
    </recommendedName>
</protein>
<keyword evidence="1" id="KW-0175">Coiled coil</keyword>
<dbReference type="PANTHER" id="PTHR37171">
    <property type="entry name" value="SERINE/THREONINE-PROTEIN KINASE YRZF-RELATED"/>
    <property type="match status" value="1"/>
</dbReference>
<dbReference type="SUPFAM" id="SSF56112">
    <property type="entry name" value="Protein kinase-like (PK-like)"/>
    <property type="match status" value="1"/>
</dbReference>
<dbReference type="Gene3D" id="1.10.510.10">
    <property type="entry name" value="Transferase(Phosphotransferase) domain 1"/>
    <property type="match status" value="1"/>
</dbReference>
<keyword evidence="5" id="KW-1185">Reference proteome</keyword>
<reference evidence="4 5" key="2">
    <citation type="journal article" date="2018" name="Plant J.">
        <title>The Physcomitrella patens chromosome-scale assembly reveals moss genome structure and evolution.</title>
        <authorList>
            <person name="Lang D."/>
            <person name="Ullrich K.K."/>
            <person name="Murat F."/>
            <person name="Fuchs J."/>
            <person name="Jenkins J."/>
            <person name="Haas F.B."/>
            <person name="Piednoel M."/>
            <person name="Gundlach H."/>
            <person name="Van Bel M."/>
            <person name="Meyberg R."/>
            <person name="Vives C."/>
            <person name="Morata J."/>
            <person name="Symeonidi A."/>
            <person name="Hiss M."/>
            <person name="Muchero W."/>
            <person name="Kamisugi Y."/>
            <person name="Saleh O."/>
            <person name="Blanc G."/>
            <person name="Decker E.L."/>
            <person name="van Gessel N."/>
            <person name="Grimwood J."/>
            <person name="Hayes R.D."/>
            <person name="Graham S.W."/>
            <person name="Gunter L.E."/>
            <person name="McDaniel S.F."/>
            <person name="Hoernstein S.N.W."/>
            <person name="Larsson A."/>
            <person name="Li F.W."/>
            <person name="Perroud P.F."/>
            <person name="Phillips J."/>
            <person name="Ranjan P."/>
            <person name="Rokshar D.S."/>
            <person name="Rothfels C.J."/>
            <person name="Schneider L."/>
            <person name="Shu S."/>
            <person name="Stevenson D.W."/>
            <person name="Thummler F."/>
            <person name="Tillich M."/>
            <person name="Villarreal Aguilar J.C."/>
            <person name="Widiez T."/>
            <person name="Wong G.K."/>
            <person name="Wymore A."/>
            <person name="Zhang Y."/>
            <person name="Zimmer A.D."/>
            <person name="Quatrano R.S."/>
            <person name="Mayer K.F.X."/>
            <person name="Goodstein D."/>
            <person name="Casacuberta J.M."/>
            <person name="Vandepoele K."/>
            <person name="Reski R."/>
            <person name="Cuming A.C."/>
            <person name="Tuskan G.A."/>
            <person name="Maumus F."/>
            <person name="Salse J."/>
            <person name="Schmutz J."/>
            <person name="Rensing S.A."/>
        </authorList>
    </citation>
    <scope>NUCLEOTIDE SEQUENCE [LARGE SCALE GENOMIC DNA]</scope>
    <source>
        <strain evidence="4 5">cv. Gransden 2004</strain>
    </source>
</reference>
<dbReference type="PROSITE" id="PS00109">
    <property type="entry name" value="PROTEIN_KINASE_TYR"/>
    <property type="match status" value="1"/>
</dbReference>
<dbReference type="AlphaFoldDB" id="A0A7I4BHR1"/>